<dbReference type="Proteomes" id="UP000323506">
    <property type="component" value="Chromosome D10"/>
</dbReference>
<gene>
    <name evidence="1" type="ORF">ES288_D10G091900v1</name>
</gene>
<organism evidence="1 2">
    <name type="scientific">Gossypium darwinii</name>
    <name type="common">Darwin's cotton</name>
    <name type="synonym">Gossypium barbadense var. darwinii</name>
    <dbReference type="NCBI Taxonomy" id="34276"/>
    <lineage>
        <taxon>Eukaryota</taxon>
        <taxon>Viridiplantae</taxon>
        <taxon>Streptophyta</taxon>
        <taxon>Embryophyta</taxon>
        <taxon>Tracheophyta</taxon>
        <taxon>Spermatophyta</taxon>
        <taxon>Magnoliopsida</taxon>
        <taxon>eudicotyledons</taxon>
        <taxon>Gunneridae</taxon>
        <taxon>Pentapetalae</taxon>
        <taxon>rosids</taxon>
        <taxon>malvids</taxon>
        <taxon>Malvales</taxon>
        <taxon>Malvaceae</taxon>
        <taxon>Malvoideae</taxon>
        <taxon>Gossypium</taxon>
    </lineage>
</organism>
<keyword evidence="2" id="KW-1185">Reference proteome</keyword>
<evidence type="ECO:0000313" key="1">
    <source>
        <dbReference type="EMBL" id="TYG49403.1"/>
    </source>
</evidence>
<evidence type="ECO:0000313" key="2">
    <source>
        <dbReference type="Proteomes" id="UP000323506"/>
    </source>
</evidence>
<dbReference type="EMBL" id="CM017710">
    <property type="protein sequence ID" value="TYG49403.1"/>
    <property type="molecule type" value="Genomic_DNA"/>
</dbReference>
<name>A0A5D2AZK6_GOSDA</name>
<protein>
    <submittedName>
        <fullName evidence="1">Uncharacterized protein</fullName>
    </submittedName>
</protein>
<sequence>MVTYCPATVGSGTHGCRWLGRGRPAAACCRRKLLWLLP</sequence>
<proteinExistence type="predicted"/>
<accession>A0A5D2AZK6</accession>
<dbReference type="AlphaFoldDB" id="A0A5D2AZK6"/>
<reference evidence="1 2" key="1">
    <citation type="submission" date="2019-06" db="EMBL/GenBank/DDBJ databases">
        <title>WGS assembly of Gossypium darwinii.</title>
        <authorList>
            <person name="Chen Z.J."/>
            <person name="Sreedasyam A."/>
            <person name="Ando A."/>
            <person name="Song Q."/>
            <person name="De L."/>
            <person name="Hulse-Kemp A."/>
            <person name="Ding M."/>
            <person name="Ye W."/>
            <person name="Kirkbride R."/>
            <person name="Jenkins J."/>
            <person name="Plott C."/>
            <person name="Lovell J."/>
            <person name="Lin Y.-M."/>
            <person name="Vaughn R."/>
            <person name="Liu B."/>
            <person name="Li W."/>
            <person name="Simpson S."/>
            <person name="Scheffler B."/>
            <person name="Saski C."/>
            <person name="Grover C."/>
            <person name="Hu G."/>
            <person name="Conover J."/>
            <person name="Carlson J."/>
            <person name="Shu S."/>
            <person name="Boston L."/>
            <person name="Williams M."/>
            <person name="Peterson D."/>
            <person name="Mcgee K."/>
            <person name="Jones D."/>
            <person name="Wendel J."/>
            <person name="Stelly D."/>
            <person name="Grimwood J."/>
            <person name="Schmutz J."/>
        </authorList>
    </citation>
    <scope>NUCLEOTIDE SEQUENCE [LARGE SCALE GENOMIC DNA]</scope>
    <source>
        <strain evidence="1">1808015.09</strain>
    </source>
</reference>